<reference evidence="1" key="1">
    <citation type="submission" date="2023-03" db="EMBL/GenBank/DDBJ databases">
        <title>Massive genome expansion in bonnet fungi (Mycena s.s.) driven by repeated elements and novel gene families across ecological guilds.</title>
        <authorList>
            <consortium name="Lawrence Berkeley National Laboratory"/>
            <person name="Harder C.B."/>
            <person name="Miyauchi S."/>
            <person name="Viragh M."/>
            <person name="Kuo A."/>
            <person name="Thoen E."/>
            <person name="Andreopoulos B."/>
            <person name="Lu D."/>
            <person name="Skrede I."/>
            <person name="Drula E."/>
            <person name="Henrissat B."/>
            <person name="Morin E."/>
            <person name="Kohler A."/>
            <person name="Barry K."/>
            <person name="LaButti K."/>
            <person name="Morin E."/>
            <person name="Salamov A."/>
            <person name="Lipzen A."/>
            <person name="Mereny Z."/>
            <person name="Hegedus B."/>
            <person name="Baldrian P."/>
            <person name="Stursova M."/>
            <person name="Weitz H."/>
            <person name="Taylor A."/>
            <person name="Grigoriev I.V."/>
            <person name="Nagy L.G."/>
            <person name="Martin F."/>
            <person name="Kauserud H."/>
        </authorList>
    </citation>
    <scope>NUCLEOTIDE SEQUENCE</scope>
    <source>
        <strain evidence="1">CBHHK182m</strain>
    </source>
</reference>
<keyword evidence="2" id="KW-1185">Reference proteome</keyword>
<gene>
    <name evidence="1" type="ORF">B0H16DRAFT_1472626</name>
</gene>
<dbReference type="EMBL" id="JARKIB010000206">
    <property type="protein sequence ID" value="KAJ7724032.1"/>
    <property type="molecule type" value="Genomic_DNA"/>
</dbReference>
<dbReference type="AlphaFoldDB" id="A0AAD7HMD2"/>
<proteinExistence type="predicted"/>
<evidence type="ECO:0000313" key="2">
    <source>
        <dbReference type="Proteomes" id="UP001215598"/>
    </source>
</evidence>
<accession>A0AAD7HMD2</accession>
<sequence length="291" mass="33178">MASHRLPSLYDPSTLRAPIQTLQQYILHVNIPVHQPFGLLNVPNQRDSQYPSDLIQVWECHQFLSTFAKHIKLSTMEGTPTFKYDSVYRRILSGQSALVFVLSAARILPHKMYSILKLFDLSYTVFEPFYAFREHLDVRAFSKGDSPVDFIADPYRAGALYLDLQDTAEVLLLRWFSQAAEVLVGVKFTLDPHVLEIIQHCPPSSRILHGLVGLDLSKLCDQVSAAPEAHHELHKWIAGKDRLSGVLNWLQTLPNPPMEVIEFWKKQITDIRQCIHTNQNESDSGRLALLV</sequence>
<dbReference type="Proteomes" id="UP001215598">
    <property type="component" value="Unassembled WGS sequence"/>
</dbReference>
<organism evidence="1 2">
    <name type="scientific">Mycena metata</name>
    <dbReference type="NCBI Taxonomy" id="1033252"/>
    <lineage>
        <taxon>Eukaryota</taxon>
        <taxon>Fungi</taxon>
        <taxon>Dikarya</taxon>
        <taxon>Basidiomycota</taxon>
        <taxon>Agaricomycotina</taxon>
        <taxon>Agaricomycetes</taxon>
        <taxon>Agaricomycetidae</taxon>
        <taxon>Agaricales</taxon>
        <taxon>Marasmiineae</taxon>
        <taxon>Mycenaceae</taxon>
        <taxon>Mycena</taxon>
    </lineage>
</organism>
<evidence type="ECO:0000313" key="1">
    <source>
        <dbReference type="EMBL" id="KAJ7724032.1"/>
    </source>
</evidence>
<protein>
    <submittedName>
        <fullName evidence="1">Uncharacterized protein</fullName>
    </submittedName>
</protein>
<comment type="caution">
    <text evidence="1">The sequence shown here is derived from an EMBL/GenBank/DDBJ whole genome shotgun (WGS) entry which is preliminary data.</text>
</comment>
<name>A0AAD7HMD2_9AGAR</name>